<dbReference type="InterPro" id="IPR036322">
    <property type="entry name" value="WD40_repeat_dom_sf"/>
</dbReference>
<dbReference type="PANTHER" id="PTHR44666:SF1">
    <property type="entry name" value="WD REPEAT-CONTAINING PROTEIN 53"/>
    <property type="match status" value="1"/>
</dbReference>
<dbReference type="Proteomes" id="UP000567179">
    <property type="component" value="Unassembled WGS sequence"/>
</dbReference>
<dbReference type="PANTHER" id="PTHR44666">
    <property type="entry name" value="WD REPEAT-CONTAINING PROTEIN 53"/>
    <property type="match status" value="1"/>
</dbReference>
<dbReference type="SUPFAM" id="SSF50978">
    <property type="entry name" value="WD40 repeat-like"/>
    <property type="match status" value="1"/>
</dbReference>
<dbReference type="InterPro" id="IPR042453">
    <property type="entry name" value="WDR53"/>
</dbReference>
<gene>
    <name evidence="1" type="ORF">D9619_005324</name>
</gene>
<organism evidence="1 2">
    <name type="scientific">Psilocybe cf. subviscida</name>
    <dbReference type="NCBI Taxonomy" id="2480587"/>
    <lineage>
        <taxon>Eukaryota</taxon>
        <taxon>Fungi</taxon>
        <taxon>Dikarya</taxon>
        <taxon>Basidiomycota</taxon>
        <taxon>Agaricomycotina</taxon>
        <taxon>Agaricomycetes</taxon>
        <taxon>Agaricomycetidae</taxon>
        <taxon>Agaricales</taxon>
        <taxon>Agaricineae</taxon>
        <taxon>Strophariaceae</taxon>
        <taxon>Psilocybe</taxon>
    </lineage>
</organism>
<dbReference type="Gene3D" id="2.130.10.10">
    <property type="entry name" value="YVTN repeat-like/Quinoprotein amine dehydrogenase"/>
    <property type="match status" value="1"/>
</dbReference>
<dbReference type="OrthoDB" id="2161379at2759"/>
<reference evidence="1 2" key="1">
    <citation type="journal article" date="2020" name="ISME J.">
        <title>Uncovering the hidden diversity of litter-decomposition mechanisms in mushroom-forming fungi.</title>
        <authorList>
            <person name="Floudas D."/>
            <person name="Bentzer J."/>
            <person name="Ahren D."/>
            <person name="Johansson T."/>
            <person name="Persson P."/>
            <person name="Tunlid A."/>
        </authorList>
    </citation>
    <scope>NUCLEOTIDE SEQUENCE [LARGE SCALE GENOMIC DNA]</scope>
    <source>
        <strain evidence="1 2">CBS 101986</strain>
    </source>
</reference>
<keyword evidence="2" id="KW-1185">Reference proteome</keyword>
<sequence length="205" mass="22259">MDSGYVGVIDLSNNAVTKMEEKHENVCASVKFVPERPRELVSGGYDTKLNHFDFVQGKALSQCIMDPYAPTTGGMSLAPPFIICMAMSSTGVIAAGTADGRLWIGFGGEKGSILGKAPKKKSKKWEGLDQSEALLIKVAEGPIVALAFSDTRKLTTSTLMGVISQYRLNYDDKEGSVVLQQLWQQESAGMEKVNALVADEKRMYL</sequence>
<dbReference type="AlphaFoldDB" id="A0A8H5BWA0"/>
<proteinExistence type="predicted"/>
<accession>A0A8H5BWA0</accession>
<protein>
    <submittedName>
        <fullName evidence="1">Uncharacterized protein</fullName>
    </submittedName>
</protein>
<dbReference type="EMBL" id="JAACJJ010000001">
    <property type="protein sequence ID" value="KAF5330755.1"/>
    <property type="molecule type" value="Genomic_DNA"/>
</dbReference>
<evidence type="ECO:0000313" key="1">
    <source>
        <dbReference type="EMBL" id="KAF5330755.1"/>
    </source>
</evidence>
<dbReference type="InterPro" id="IPR015943">
    <property type="entry name" value="WD40/YVTN_repeat-like_dom_sf"/>
</dbReference>
<comment type="caution">
    <text evidence="1">The sequence shown here is derived from an EMBL/GenBank/DDBJ whole genome shotgun (WGS) entry which is preliminary data.</text>
</comment>
<name>A0A8H5BWA0_9AGAR</name>
<evidence type="ECO:0000313" key="2">
    <source>
        <dbReference type="Proteomes" id="UP000567179"/>
    </source>
</evidence>